<keyword evidence="1" id="KW-1133">Transmembrane helix</keyword>
<feature type="transmembrane region" description="Helical" evidence="1">
    <location>
        <begin position="97"/>
        <end position="120"/>
    </location>
</feature>
<accession>A0A8H5I1I8</accession>
<feature type="transmembrane region" description="Helical" evidence="1">
    <location>
        <begin position="35"/>
        <end position="56"/>
    </location>
</feature>
<name>A0A8H5I1I8_9AGAR</name>
<feature type="transmembrane region" description="Helical" evidence="1">
    <location>
        <begin position="135"/>
        <end position="159"/>
    </location>
</feature>
<sequence length="214" mass="23728">MTDLVALAALITLESSHFPSQKMDALPQPIPPLIFASLALSTTATAFALTALSLLASPLLWTIPASFAPTLFHHTTILFQARILAHGSARVFSKFKVICAFIIALGWSLCTCVVIAATVLKSLNTFPKYDMGVGLWIMVFCATIALIESGILWGVAVLCRKERKRITYAAKWRPINTNLSWRFVTRKNFCRSINDVTLLVSLARDIQFALFIYY</sequence>
<evidence type="ECO:0000256" key="1">
    <source>
        <dbReference type="SAM" id="Phobius"/>
    </source>
</evidence>
<keyword evidence="3" id="KW-1185">Reference proteome</keyword>
<dbReference type="AlphaFoldDB" id="A0A8H5I1I8"/>
<evidence type="ECO:0000313" key="3">
    <source>
        <dbReference type="Proteomes" id="UP000518752"/>
    </source>
</evidence>
<proteinExistence type="predicted"/>
<gene>
    <name evidence="2" type="ORF">D9757_000564</name>
</gene>
<reference evidence="2 3" key="1">
    <citation type="journal article" date="2020" name="ISME J.">
        <title>Uncovering the hidden diversity of litter-decomposition mechanisms in mushroom-forming fungi.</title>
        <authorList>
            <person name="Floudas D."/>
            <person name="Bentzer J."/>
            <person name="Ahren D."/>
            <person name="Johansson T."/>
            <person name="Persson P."/>
            <person name="Tunlid A."/>
        </authorList>
    </citation>
    <scope>NUCLEOTIDE SEQUENCE [LARGE SCALE GENOMIC DNA]</scope>
    <source>
        <strain evidence="2 3">CBS 406.79</strain>
    </source>
</reference>
<organism evidence="2 3">
    <name type="scientific">Collybiopsis confluens</name>
    <dbReference type="NCBI Taxonomy" id="2823264"/>
    <lineage>
        <taxon>Eukaryota</taxon>
        <taxon>Fungi</taxon>
        <taxon>Dikarya</taxon>
        <taxon>Basidiomycota</taxon>
        <taxon>Agaricomycotina</taxon>
        <taxon>Agaricomycetes</taxon>
        <taxon>Agaricomycetidae</taxon>
        <taxon>Agaricales</taxon>
        <taxon>Marasmiineae</taxon>
        <taxon>Omphalotaceae</taxon>
        <taxon>Collybiopsis</taxon>
    </lineage>
</organism>
<keyword evidence="1" id="KW-0812">Transmembrane</keyword>
<dbReference type="OrthoDB" id="2893947at2759"/>
<comment type="caution">
    <text evidence="2">The sequence shown here is derived from an EMBL/GenBank/DDBJ whole genome shotgun (WGS) entry which is preliminary data.</text>
</comment>
<dbReference type="Proteomes" id="UP000518752">
    <property type="component" value="Unassembled WGS sequence"/>
</dbReference>
<dbReference type="EMBL" id="JAACJN010000002">
    <property type="protein sequence ID" value="KAF5393332.1"/>
    <property type="molecule type" value="Genomic_DNA"/>
</dbReference>
<protein>
    <submittedName>
        <fullName evidence="2">Uncharacterized protein</fullName>
    </submittedName>
</protein>
<evidence type="ECO:0000313" key="2">
    <source>
        <dbReference type="EMBL" id="KAF5393332.1"/>
    </source>
</evidence>
<keyword evidence="1" id="KW-0472">Membrane</keyword>